<dbReference type="Proteomes" id="UP000054266">
    <property type="component" value="Unassembled WGS sequence"/>
</dbReference>
<sequence>MASTTAILSWILHESQPDIKGHSSTKSQVFRHVAAHRKLKRQQRTLKLRASALDVLKTLQVPCKDLPGVDNHLGGSDDPFDTLPIPLTPEISDLLYFNRVHLTPALNVSKIRLPPSSTYLQDELAVHGYLARIAAIKWRCCSDDNAFNLMLKMKAEAIRLLRLSLPQADPTRLPRAVMALMFTENWCRSNEPALVHVRLLEAINTNYGLHIDDLINVLHSDAQRAALTMEPMMFAMDDKSWDILEAEFASSTEPRWELDFPSTLHQILIEMRQALAALVIIQTTEALQSQRQAATIKCLHVMGLLLDHYNLASDITEKYTALAALYRIRREANMERISVCGIAVFDAGKVIIPRLRELLLAASDDPRDLRLWACNVGMMSGDNWFYEELNKQLRKDGINNSSDLGRIIGKVEDQQLSRQFVLLVKHASRGQAG</sequence>
<gene>
    <name evidence="1" type="ORF">PV04_04364</name>
</gene>
<reference evidence="1 2" key="1">
    <citation type="submission" date="2015-01" db="EMBL/GenBank/DDBJ databases">
        <title>The Genome Sequence of Capronia semiimmersa CBS27337.</title>
        <authorList>
            <consortium name="The Broad Institute Genomics Platform"/>
            <person name="Cuomo C."/>
            <person name="de Hoog S."/>
            <person name="Gorbushina A."/>
            <person name="Stielow B."/>
            <person name="Teixiera M."/>
            <person name="Abouelleil A."/>
            <person name="Chapman S.B."/>
            <person name="Priest M."/>
            <person name="Young S.K."/>
            <person name="Wortman J."/>
            <person name="Nusbaum C."/>
            <person name="Birren B."/>
        </authorList>
    </citation>
    <scope>NUCLEOTIDE SEQUENCE [LARGE SCALE GENOMIC DNA]</scope>
    <source>
        <strain evidence="1 2">CBS 27337</strain>
    </source>
</reference>
<protein>
    <submittedName>
        <fullName evidence="1">Uncharacterized protein</fullName>
    </submittedName>
</protein>
<organism evidence="1 2">
    <name type="scientific">Phialophora macrospora</name>
    <dbReference type="NCBI Taxonomy" id="1851006"/>
    <lineage>
        <taxon>Eukaryota</taxon>
        <taxon>Fungi</taxon>
        <taxon>Dikarya</taxon>
        <taxon>Ascomycota</taxon>
        <taxon>Pezizomycotina</taxon>
        <taxon>Eurotiomycetes</taxon>
        <taxon>Chaetothyriomycetidae</taxon>
        <taxon>Chaetothyriales</taxon>
        <taxon>Herpotrichiellaceae</taxon>
        <taxon>Phialophora</taxon>
    </lineage>
</organism>
<dbReference type="AlphaFoldDB" id="A0A0D2FPB4"/>
<proteinExistence type="predicted"/>
<evidence type="ECO:0000313" key="2">
    <source>
        <dbReference type="Proteomes" id="UP000054266"/>
    </source>
</evidence>
<dbReference type="HOGENOM" id="CLU_621124_0_0_1"/>
<evidence type="ECO:0000313" key="1">
    <source>
        <dbReference type="EMBL" id="KIW68415.1"/>
    </source>
</evidence>
<accession>A0A0D2FPB4</accession>
<name>A0A0D2FPB4_9EURO</name>
<keyword evidence="2" id="KW-1185">Reference proteome</keyword>
<dbReference type="EMBL" id="KN846958">
    <property type="protein sequence ID" value="KIW68415.1"/>
    <property type="molecule type" value="Genomic_DNA"/>
</dbReference>